<dbReference type="Pfam" id="PF01551">
    <property type="entry name" value="Peptidase_M23"/>
    <property type="match status" value="1"/>
</dbReference>
<keyword evidence="1" id="KW-0472">Membrane</keyword>
<proteinExistence type="predicted"/>
<dbReference type="InterPro" id="IPR050570">
    <property type="entry name" value="Cell_wall_metabolism_enzyme"/>
</dbReference>
<dbReference type="CDD" id="cd12797">
    <property type="entry name" value="M23_peptidase"/>
    <property type="match status" value="1"/>
</dbReference>
<dbReference type="Proteomes" id="UP000178336">
    <property type="component" value="Unassembled WGS sequence"/>
</dbReference>
<sequence>MKIKKIKKIKKYLVNLAGLEVQKTLKLALRFVHWQIKIRPRLRLIAKILPILIMVFVLTSEAVAYLKPKEAKIKINGQTILVAQKTENNSNNPGEIEITQKITQRLSPFVFQKPVDGYLSQGYRSFHRANDFATSLGTPIHPLGSGFVEFAGSITNGKGNVIIIDHGDGLKSLYAHLGQINVGIGNLVNPSTVIGTVGLTGNTTGAHVHLEILDREIAINPSSVLPQ</sequence>
<dbReference type="PANTHER" id="PTHR21666">
    <property type="entry name" value="PEPTIDASE-RELATED"/>
    <property type="match status" value="1"/>
</dbReference>
<name>A0A1F5GRI6_9BACT</name>
<keyword evidence="1" id="KW-1133">Transmembrane helix</keyword>
<dbReference type="SUPFAM" id="SSF51261">
    <property type="entry name" value="Duplicated hybrid motif"/>
    <property type="match status" value="1"/>
</dbReference>
<dbReference type="InterPro" id="IPR016047">
    <property type="entry name" value="M23ase_b-sheet_dom"/>
</dbReference>
<dbReference type="PANTHER" id="PTHR21666:SF270">
    <property type="entry name" value="MUREIN HYDROLASE ACTIVATOR ENVC"/>
    <property type="match status" value="1"/>
</dbReference>
<dbReference type="STRING" id="1797724.A3A48_00305"/>
<dbReference type="InterPro" id="IPR011055">
    <property type="entry name" value="Dup_hybrid_motif"/>
</dbReference>
<dbReference type="AlphaFoldDB" id="A0A1F5GRI6"/>
<dbReference type="GO" id="GO:0004222">
    <property type="term" value="F:metalloendopeptidase activity"/>
    <property type="evidence" value="ECO:0007669"/>
    <property type="project" value="TreeGrafter"/>
</dbReference>
<evidence type="ECO:0000256" key="1">
    <source>
        <dbReference type="SAM" id="Phobius"/>
    </source>
</evidence>
<organism evidence="3 4">
    <name type="scientific">Candidatus Curtissbacteria bacterium RIFCSPLOWO2_01_FULL_37_9</name>
    <dbReference type="NCBI Taxonomy" id="1797724"/>
    <lineage>
        <taxon>Bacteria</taxon>
        <taxon>Candidatus Curtissiibacteriota</taxon>
    </lineage>
</organism>
<gene>
    <name evidence="3" type="ORF">A3A48_00305</name>
</gene>
<accession>A0A1F5GRI6</accession>
<evidence type="ECO:0000313" key="4">
    <source>
        <dbReference type="Proteomes" id="UP000178336"/>
    </source>
</evidence>
<feature type="transmembrane region" description="Helical" evidence="1">
    <location>
        <begin position="44"/>
        <end position="66"/>
    </location>
</feature>
<keyword evidence="1" id="KW-0812">Transmembrane</keyword>
<dbReference type="Gene3D" id="2.70.70.10">
    <property type="entry name" value="Glucose Permease (Domain IIA)"/>
    <property type="match status" value="1"/>
</dbReference>
<protein>
    <recommendedName>
        <fullName evidence="2">M23ase beta-sheet core domain-containing protein</fullName>
    </recommendedName>
</protein>
<feature type="domain" description="M23ase beta-sheet core" evidence="2">
    <location>
        <begin position="126"/>
        <end position="221"/>
    </location>
</feature>
<evidence type="ECO:0000259" key="2">
    <source>
        <dbReference type="Pfam" id="PF01551"/>
    </source>
</evidence>
<evidence type="ECO:0000313" key="3">
    <source>
        <dbReference type="EMBL" id="OGD94493.1"/>
    </source>
</evidence>
<comment type="caution">
    <text evidence="3">The sequence shown here is derived from an EMBL/GenBank/DDBJ whole genome shotgun (WGS) entry which is preliminary data.</text>
</comment>
<dbReference type="EMBL" id="MFBN01000046">
    <property type="protein sequence ID" value="OGD94493.1"/>
    <property type="molecule type" value="Genomic_DNA"/>
</dbReference>
<reference evidence="3 4" key="1">
    <citation type="journal article" date="2016" name="Nat. Commun.">
        <title>Thousands of microbial genomes shed light on interconnected biogeochemical processes in an aquifer system.</title>
        <authorList>
            <person name="Anantharaman K."/>
            <person name="Brown C.T."/>
            <person name="Hug L.A."/>
            <person name="Sharon I."/>
            <person name="Castelle C.J."/>
            <person name="Probst A.J."/>
            <person name="Thomas B.C."/>
            <person name="Singh A."/>
            <person name="Wilkins M.J."/>
            <person name="Karaoz U."/>
            <person name="Brodie E.L."/>
            <person name="Williams K.H."/>
            <person name="Hubbard S.S."/>
            <person name="Banfield J.F."/>
        </authorList>
    </citation>
    <scope>NUCLEOTIDE SEQUENCE [LARGE SCALE GENOMIC DNA]</scope>
</reference>